<protein>
    <recommendedName>
        <fullName evidence="3">Chromatin target of PRMT1 protein C-terminal domain-containing protein</fullName>
    </recommendedName>
</protein>
<feature type="compositionally biased region" description="Gly residues" evidence="2">
    <location>
        <begin position="135"/>
        <end position="160"/>
    </location>
</feature>
<dbReference type="Proteomes" id="UP000215902">
    <property type="component" value="Unassembled WGS sequence"/>
</dbReference>
<feature type="compositionally biased region" description="Basic and acidic residues" evidence="2">
    <location>
        <begin position="161"/>
        <end position="170"/>
    </location>
</feature>
<dbReference type="SMART" id="SM01218">
    <property type="entry name" value="FoP_duplication"/>
    <property type="match status" value="1"/>
</dbReference>
<evidence type="ECO:0000259" key="3">
    <source>
        <dbReference type="SMART" id="SM01218"/>
    </source>
</evidence>
<dbReference type="EMBL" id="NIVC01001813">
    <property type="protein sequence ID" value="PAA63790.1"/>
    <property type="molecule type" value="Genomic_DNA"/>
</dbReference>
<comment type="caution">
    <text evidence="4">The sequence shown here is derived from an EMBL/GenBank/DDBJ whole genome shotgun (WGS) entry which is preliminary data.</text>
</comment>
<name>A0A267EQH1_9PLAT</name>
<dbReference type="AlphaFoldDB" id="A0A267EQH1"/>
<dbReference type="GO" id="GO:0003723">
    <property type="term" value="F:RNA binding"/>
    <property type="evidence" value="ECO:0007669"/>
    <property type="project" value="UniProtKB-KW"/>
</dbReference>
<reference evidence="4 5" key="1">
    <citation type="submission" date="2017-06" db="EMBL/GenBank/DDBJ databases">
        <title>A platform for efficient transgenesis in Macrostomum lignano, a flatworm model organism for stem cell research.</title>
        <authorList>
            <person name="Berezikov E."/>
        </authorList>
    </citation>
    <scope>NUCLEOTIDE SEQUENCE [LARGE SCALE GENOMIC DNA]</scope>
    <source>
        <strain evidence="4">DV1</strain>
        <tissue evidence="4">Whole organism</tissue>
    </source>
</reference>
<feature type="non-terminal residue" evidence="4">
    <location>
        <position position="1"/>
    </location>
</feature>
<feature type="domain" description="Chromatin target of PRMT1 protein C-terminal" evidence="3">
    <location>
        <begin position="105"/>
        <end position="175"/>
    </location>
</feature>
<feature type="compositionally biased region" description="Low complexity" evidence="2">
    <location>
        <begin position="121"/>
        <end position="130"/>
    </location>
</feature>
<keyword evidence="5" id="KW-1185">Reference proteome</keyword>
<gene>
    <name evidence="4" type="ORF">BOX15_Mlig003852g1</name>
</gene>
<dbReference type="Pfam" id="PF13865">
    <property type="entry name" value="FoP_duplication"/>
    <property type="match status" value="1"/>
</dbReference>
<sequence length="178" mass="18210">HGTQVTLNDRFTQLQKLQQQQQQQLQPQQLQPQQRQATALPGAPRTSGGSIGSFGIQRSPLKGVADGRIQRRVGQQQPAVGAAAAAQIAIGAQQPGGAAGVRGRGRGPVTNRLGIRPGNSRPQQQQPQRPAAGAVGIGRGRGGRGGGSFSGSGGGGGGGPSKDDLDKELDAYMINTGR</sequence>
<organism evidence="4 5">
    <name type="scientific">Macrostomum lignano</name>
    <dbReference type="NCBI Taxonomy" id="282301"/>
    <lineage>
        <taxon>Eukaryota</taxon>
        <taxon>Metazoa</taxon>
        <taxon>Spiralia</taxon>
        <taxon>Lophotrochozoa</taxon>
        <taxon>Platyhelminthes</taxon>
        <taxon>Rhabditophora</taxon>
        <taxon>Macrostomorpha</taxon>
        <taxon>Macrostomida</taxon>
        <taxon>Macrostomidae</taxon>
        <taxon>Macrostomum</taxon>
    </lineage>
</organism>
<evidence type="ECO:0000256" key="1">
    <source>
        <dbReference type="ARBA" id="ARBA00022884"/>
    </source>
</evidence>
<feature type="region of interest" description="Disordered" evidence="2">
    <location>
        <begin position="15"/>
        <end position="178"/>
    </location>
</feature>
<evidence type="ECO:0000313" key="5">
    <source>
        <dbReference type="Proteomes" id="UP000215902"/>
    </source>
</evidence>
<feature type="compositionally biased region" description="Low complexity" evidence="2">
    <location>
        <begin position="72"/>
        <end position="96"/>
    </location>
</feature>
<proteinExistence type="predicted"/>
<dbReference type="InterPro" id="IPR025715">
    <property type="entry name" value="FoP_C"/>
</dbReference>
<accession>A0A267EQH1</accession>
<feature type="compositionally biased region" description="Low complexity" evidence="2">
    <location>
        <begin position="15"/>
        <end position="36"/>
    </location>
</feature>
<evidence type="ECO:0000313" key="4">
    <source>
        <dbReference type="EMBL" id="PAA63790.1"/>
    </source>
</evidence>
<evidence type="ECO:0000256" key="2">
    <source>
        <dbReference type="SAM" id="MobiDB-lite"/>
    </source>
</evidence>
<keyword evidence="1" id="KW-0694">RNA-binding</keyword>